<evidence type="ECO:0000313" key="11">
    <source>
        <dbReference type="Proteomes" id="UP000007798"/>
    </source>
</evidence>
<dbReference type="STRING" id="7260.B4MJW3"/>
<dbReference type="PANTHER" id="PTHR10514:SF27">
    <property type="entry name" value="ANGIOTENSIN-CONVERTING ENZYME"/>
    <property type="match status" value="1"/>
</dbReference>
<keyword evidence="3 6" id="KW-1015">Disulfide bond</keyword>
<feature type="chain" id="PRO_5002814583" description="Angiotensin-converting enzyme" evidence="9">
    <location>
        <begin position="18"/>
        <end position="634"/>
    </location>
</feature>
<evidence type="ECO:0000256" key="1">
    <source>
        <dbReference type="ARBA" id="ARBA00008139"/>
    </source>
</evidence>
<keyword evidence="8" id="KW-0862">Zinc</keyword>
<comment type="cofactor">
    <cofactor evidence="8">
        <name>Zn(2+)</name>
        <dbReference type="ChEBI" id="CHEBI:29105"/>
    </cofactor>
    <text evidence="8">Binds 1 zinc ion per subunit.</text>
</comment>
<feature type="signal peptide" evidence="9">
    <location>
        <begin position="1"/>
        <end position="17"/>
    </location>
</feature>
<feature type="disulfide bond" evidence="6 7">
    <location>
        <begin position="541"/>
        <end position="559"/>
    </location>
</feature>
<keyword evidence="2 9" id="KW-0732">Signal</keyword>
<dbReference type="Pfam" id="PF01401">
    <property type="entry name" value="Peptidase_M2"/>
    <property type="match status" value="1"/>
</dbReference>
<dbReference type="GO" id="GO:0008237">
    <property type="term" value="F:metallopeptidase activity"/>
    <property type="evidence" value="ECO:0007669"/>
    <property type="project" value="UniProtKB-KW"/>
</dbReference>
<dbReference type="GO" id="GO:0016020">
    <property type="term" value="C:membrane"/>
    <property type="evidence" value="ECO:0007669"/>
    <property type="project" value="InterPro"/>
</dbReference>
<organism evidence="10 11">
    <name type="scientific">Drosophila willistoni</name>
    <name type="common">Fruit fly</name>
    <dbReference type="NCBI Taxonomy" id="7260"/>
    <lineage>
        <taxon>Eukaryota</taxon>
        <taxon>Metazoa</taxon>
        <taxon>Ecdysozoa</taxon>
        <taxon>Arthropoda</taxon>
        <taxon>Hexapoda</taxon>
        <taxon>Insecta</taxon>
        <taxon>Pterygota</taxon>
        <taxon>Neoptera</taxon>
        <taxon>Endopterygota</taxon>
        <taxon>Diptera</taxon>
        <taxon>Brachycera</taxon>
        <taxon>Muscomorpha</taxon>
        <taxon>Ephydroidea</taxon>
        <taxon>Drosophilidae</taxon>
        <taxon>Drosophila</taxon>
        <taxon>Sophophora</taxon>
    </lineage>
</organism>
<dbReference type="PhylomeDB" id="B4MJW3"/>
<keyword evidence="8" id="KW-0482">Metalloprotease</keyword>
<keyword evidence="8" id="KW-0645">Protease</keyword>
<evidence type="ECO:0000256" key="5">
    <source>
        <dbReference type="PIRSR" id="PIRSR601548-2"/>
    </source>
</evidence>
<dbReference type="EC" id="3.4.-.-" evidence="8"/>
<keyword evidence="8" id="KW-0479">Metal-binding</keyword>
<dbReference type="KEGG" id="dwi:6638145"/>
<reference evidence="10 11" key="1">
    <citation type="journal article" date="2007" name="Nature">
        <title>Evolution of genes and genomes on the Drosophila phylogeny.</title>
        <authorList>
            <consortium name="Drosophila 12 Genomes Consortium"/>
            <person name="Clark A.G."/>
            <person name="Eisen M.B."/>
            <person name="Smith D.R."/>
            <person name="Bergman C.M."/>
            <person name="Oliver B."/>
            <person name="Markow T.A."/>
            <person name="Kaufman T.C."/>
            <person name="Kellis M."/>
            <person name="Gelbart W."/>
            <person name="Iyer V.N."/>
            <person name="Pollard D.A."/>
            <person name="Sackton T.B."/>
            <person name="Larracuente A.M."/>
            <person name="Singh N.D."/>
            <person name="Abad J.P."/>
            <person name="Abt D.N."/>
            <person name="Adryan B."/>
            <person name="Aguade M."/>
            <person name="Akashi H."/>
            <person name="Anderson W.W."/>
            <person name="Aquadro C.F."/>
            <person name="Ardell D.H."/>
            <person name="Arguello R."/>
            <person name="Artieri C.G."/>
            <person name="Barbash D.A."/>
            <person name="Barker D."/>
            <person name="Barsanti P."/>
            <person name="Batterham P."/>
            <person name="Batzoglou S."/>
            <person name="Begun D."/>
            <person name="Bhutkar A."/>
            <person name="Blanco E."/>
            <person name="Bosak S.A."/>
            <person name="Bradley R.K."/>
            <person name="Brand A.D."/>
            <person name="Brent M.R."/>
            <person name="Brooks A.N."/>
            <person name="Brown R.H."/>
            <person name="Butlin R.K."/>
            <person name="Caggese C."/>
            <person name="Calvi B.R."/>
            <person name="Bernardo de Carvalho A."/>
            <person name="Caspi A."/>
            <person name="Castrezana S."/>
            <person name="Celniker S.E."/>
            <person name="Chang J.L."/>
            <person name="Chapple C."/>
            <person name="Chatterji S."/>
            <person name="Chinwalla A."/>
            <person name="Civetta A."/>
            <person name="Clifton S.W."/>
            <person name="Comeron J.M."/>
            <person name="Costello J.C."/>
            <person name="Coyne J.A."/>
            <person name="Daub J."/>
            <person name="David R.G."/>
            <person name="Delcher A.L."/>
            <person name="Delehaunty K."/>
            <person name="Do C.B."/>
            <person name="Ebling H."/>
            <person name="Edwards K."/>
            <person name="Eickbush T."/>
            <person name="Evans J.D."/>
            <person name="Filipski A."/>
            <person name="Findeiss S."/>
            <person name="Freyhult E."/>
            <person name="Fulton L."/>
            <person name="Fulton R."/>
            <person name="Garcia A.C."/>
            <person name="Gardiner A."/>
            <person name="Garfield D.A."/>
            <person name="Garvin B.E."/>
            <person name="Gibson G."/>
            <person name="Gilbert D."/>
            <person name="Gnerre S."/>
            <person name="Godfrey J."/>
            <person name="Good R."/>
            <person name="Gotea V."/>
            <person name="Gravely B."/>
            <person name="Greenberg A.J."/>
            <person name="Griffiths-Jones S."/>
            <person name="Gross S."/>
            <person name="Guigo R."/>
            <person name="Gustafson E.A."/>
            <person name="Haerty W."/>
            <person name="Hahn M.W."/>
            <person name="Halligan D.L."/>
            <person name="Halpern A.L."/>
            <person name="Halter G.M."/>
            <person name="Han M.V."/>
            <person name="Heger A."/>
            <person name="Hillier L."/>
            <person name="Hinrichs A.S."/>
            <person name="Holmes I."/>
            <person name="Hoskins R.A."/>
            <person name="Hubisz M.J."/>
            <person name="Hultmark D."/>
            <person name="Huntley M.A."/>
            <person name="Jaffe D.B."/>
            <person name="Jagadeeshan S."/>
            <person name="Jeck W.R."/>
            <person name="Johnson J."/>
            <person name="Jones C.D."/>
            <person name="Jordan W.C."/>
            <person name="Karpen G.H."/>
            <person name="Kataoka E."/>
            <person name="Keightley P.D."/>
            <person name="Kheradpour P."/>
            <person name="Kirkness E.F."/>
            <person name="Koerich L.B."/>
            <person name="Kristiansen K."/>
            <person name="Kudrna D."/>
            <person name="Kulathinal R.J."/>
            <person name="Kumar S."/>
            <person name="Kwok R."/>
            <person name="Lander E."/>
            <person name="Langley C.H."/>
            <person name="Lapoint R."/>
            <person name="Lazzaro B.P."/>
            <person name="Lee S.J."/>
            <person name="Levesque L."/>
            <person name="Li R."/>
            <person name="Lin C.F."/>
            <person name="Lin M.F."/>
            <person name="Lindblad-Toh K."/>
            <person name="Llopart A."/>
            <person name="Long M."/>
            <person name="Low L."/>
            <person name="Lozovsky E."/>
            <person name="Lu J."/>
            <person name="Luo M."/>
            <person name="Machado C.A."/>
            <person name="Makalowski W."/>
            <person name="Marzo M."/>
            <person name="Matsuda M."/>
            <person name="Matzkin L."/>
            <person name="McAllister B."/>
            <person name="McBride C.S."/>
            <person name="McKernan B."/>
            <person name="McKernan K."/>
            <person name="Mendez-Lago M."/>
            <person name="Minx P."/>
            <person name="Mollenhauer M.U."/>
            <person name="Montooth K."/>
            <person name="Mount S.M."/>
            <person name="Mu X."/>
            <person name="Myers E."/>
            <person name="Negre B."/>
            <person name="Newfeld S."/>
            <person name="Nielsen R."/>
            <person name="Noor M.A."/>
            <person name="O'Grady P."/>
            <person name="Pachter L."/>
            <person name="Papaceit M."/>
            <person name="Parisi M.J."/>
            <person name="Parisi M."/>
            <person name="Parts L."/>
            <person name="Pedersen J.S."/>
            <person name="Pesole G."/>
            <person name="Phillippy A.M."/>
            <person name="Ponting C.P."/>
            <person name="Pop M."/>
            <person name="Porcelli D."/>
            <person name="Powell J.R."/>
            <person name="Prohaska S."/>
            <person name="Pruitt K."/>
            <person name="Puig M."/>
            <person name="Quesneville H."/>
            <person name="Ram K.R."/>
            <person name="Rand D."/>
            <person name="Rasmussen M.D."/>
            <person name="Reed L.K."/>
            <person name="Reenan R."/>
            <person name="Reily A."/>
            <person name="Remington K.A."/>
            <person name="Rieger T.T."/>
            <person name="Ritchie M.G."/>
            <person name="Robin C."/>
            <person name="Rogers Y.H."/>
            <person name="Rohde C."/>
            <person name="Rozas J."/>
            <person name="Rubenfield M.J."/>
            <person name="Ruiz A."/>
            <person name="Russo S."/>
            <person name="Salzberg S.L."/>
            <person name="Sanchez-Gracia A."/>
            <person name="Saranga D.J."/>
            <person name="Sato H."/>
            <person name="Schaeffer S.W."/>
            <person name="Schatz M.C."/>
            <person name="Schlenke T."/>
            <person name="Schwartz R."/>
            <person name="Segarra C."/>
            <person name="Singh R.S."/>
            <person name="Sirot L."/>
            <person name="Sirota M."/>
            <person name="Sisneros N.B."/>
            <person name="Smith C.D."/>
            <person name="Smith T.F."/>
            <person name="Spieth J."/>
            <person name="Stage D.E."/>
            <person name="Stark A."/>
            <person name="Stephan W."/>
            <person name="Strausberg R.L."/>
            <person name="Strempel S."/>
            <person name="Sturgill D."/>
            <person name="Sutton G."/>
            <person name="Sutton G.G."/>
            <person name="Tao W."/>
            <person name="Teichmann S."/>
            <person name="Tobari Y.N."/>
            <person name="Tomimura Y."/>
            <person name="Tsolas J.M."/>
            <person name="Valente V.L."/>
            <person name="Venter E."/>
            <person name="Venter J.C."/>
            <person name="Vicario S."/>
            <person name="Vieira F.G."/>
            <person name="Vilella A.J."/>
            <person name="Villasante A."/>
            <person name="Walenz B."/>
            <person name="Wang J."/>
            <person name="Wasserman M."/>
            <person name="Watts T."/>
            <person name="Wilson D."/>
            <person name="Wilson R.K."/>
            <person name="Wing R.A."/>
            <person name="Wolfner M.F."/>
            <person name="Wong A."/>
            <person name="Wong G.K."/>
            <person name="Wu C.I."/>
            <person name="Wu G."/>
            <person name="Yamamoto D."/>
            <person name="Yang H.P."/>
            <person name="Yang S.P."/>
            <person name="Yorke J.A."/>
            <person name="Yoshida K."/>
            <person name="Zdobnov E."/>
            <person name="Zhang P."/>
            <person name="Zhang Y."/>
            <person name="Zimin A.V."/>
            <person name="Baldwin J."/>
            <person name="Abdouelleil A."/>
            <person name="Abdulkadir J."/>
            <person name="Abebe A."/>
            <person name="Abera B."/>
            <person name="Abreu J."/>
            <person name="Acer S.C."/>
            <person name="Aftuck L."/>
            <person name="Alexander A."/>
            <person name="An P."/>
            <person name="Anderson E."/>
            <person name="Anderson S."/>
            <person name="Arachi H."/>
            <person name="Azer M."/>
            <person name="Bachantsang P."/>
            <person name="Barry A."/>
            <person name="Bayul T."/>
            <person name="Berlin A."/>
            <person name="Bessette D."/>
            <person name="Bloom T."/>
            <person name="Blye J."/>
            <person name="Boguslavskiy L."/>
            <person name="Bonnet C."/>
            <person name="Boukhgalter B."/>
            <person name="Bourzgui I."/>
            <person name="Brown A."/>
            <person name="Cahill P."/>
            <person name="Channer S."/>
            <person name="Cheshatsang Y."/>
            <person name="Chuda L."/>
            <person name="Citroen M."/>
            <person name="Collymore A."/>
            <person name="Cooke P."/>
            <person name="Costello M."/>
            <person name="D'Aco K."/>
            <person name="Daza R."/>
            <person name="De Haan G."/>
            <person name="DeGray S."/>
            <person name="DeMaso C."/>
            <person name="Dhargay N."/>
            <person name="Dooley K."/>
            <person name="Dooley E."/>
            <person name="Doricent M."/>
            <person name="Dorje P."/>
            <person name="Dorjee K."/>
            <person name="Dupes A."/>
            <person name="Elong R."/>
            <person name="Falk J."/>
            <person name="Farina A."/>
            <person name="Faro S."/>
            <person name="Ferguson D."/>
            <person name="Fisher S."/>
            <person name="Foley C.D."/>
            <person name="Franke A."/>
            <person name="Friedrich D."/>
            <person name="Gadbois L."/>
            <person name="Gearin G."/>
            <person name="Gearin C.R."/>
            <person name="Giannoukos G."/>
            <person name="Goode T."/>
            <person name="Graham J."/>
            <person name="Grandbois E."/>
            <person name="Grewal S."/>
            <person name="Gyaltsen K."/>
            <person name="Hafez N."/>
            <person name="Hagos B."/>
            <person name="Hall J."/>
            <person name="Henson C."/>
            <person name="Hollinger A."/>
            <person name="Honan T."/>
            <person name="Huard M.D."/>
            <person name="Hughes L."/>
            <person name="Hurhula B."/>
            <person name="Husby M.E."/>
            <person name="Kamat A."/>
            <person name="Kanga B."/>
            <person name="Kashin S."/>
            <person name="Khazanovich D."/>
            <person name="Kisner P."/>
            <person name="Lance K."/>
            <person name="Lara M."/>
            <person name="Lee W."/>
            <person name="Lennon N."/>
            <person name="Letendre F."/>
            <person name="LeVine R."/>
            <person name="Lipovsky A."/>
            <person name="Liu X."/>
            <person name="Liu J."/>
            <person name="Liu S."/>
            <person name="Lokyitsang T."/>
            <person name="Lokyitsang Y."/>
            <person name="Lubonja R."/>
            <person name="Lui A."/>
            <person name="MacDonald P."/>
            <person name="Magnisalis V."/>
            <person name="Maru K."/>
            <person name="Matthews C."/>
            <person name="McCusker W."/>
            <person name="McDonough S."/>
            <person name="Mehta T."/>
            <person name="Meldrim J."/>
            <person name="Meneus L."/>
            <person name="Mihai O."/>
            <person name="Mihalev A."/>
            <person name="Mihova T."/>
            <person name="Mittelman R."/>
            <person name="Mlenga V."/>
            <person name="Montmayeur A."/>
            <person name="Mulrain L."/>
            <person name="Navidi A."/>
            <person name="Naylor J."/>
            <person name="Negash T."/>
            <person name="Nguyen T."/>
            <person name="Nguyen N."/>
            <person name="Nicol R."/>
            <person name="Norbu C."/>
            <person name="Norbu N."/>
            <person name="Novod N."/>
            <person name="O'Neill B."/>
            <person name="Osman S."/>
            <person name="Markiewicz E."/>
            <person name="Oyono O.L."/>
            <person name="Patti C."/>
            <person name="Phunkhang P."/>
            <person name="Pierre F."/>
            <person name="Priest M."/>
            <person name="Raghuraman S."/>
            <person name="Rege F."/>
            <person name="Reyes R."/>
            <person name="Rise C."/>
            <person name="Rogov P."/>
            <person name="Ross K."/>
            <person name="Ryan E."/>
            <person name="Settipalli S."/>
            <person name="Shea T."/>
            <person name="Sherpa N."/>
            <person name="Shi L."/>
            <person name="Shih D."/>
            <person name="Sparrow T."/>
            <person name="Spaulding J."/>
            <person name="Stalker J."/>
            <person name="Stange-Thomann N."/>
            <person name="Stavropoulos S."/>
            <person name="Stone C."/>
            <person name="Strader C."/>
            <person name="Tesfaye S."/>
            <person name="Thomson T."/>
            <person name="Thoulutsang Y."/>
            <person name="Thoulutsang D."/>
            <person name="Topham K."/>
            <person name="Topping I."/>
            <person name="Tsamla T."/>
            <person name="Vassiliev H."/>
            <person name="Vo A."/>
            <person name="Wangchuk T."/>
            <person name="Wangdi T."/>
            <person name="Weiand M."/>
            <person name="Wilkinson J."/>
            <person name="Wilson A."/>
            <person name="Yadav S."/>
            <person name="Young G."/>
            <person name="Yu Q."/>
            <person name="Zembek L."/>
            <person name="Zhong D."/>
            <person name="Zimmer A."/>
            <person name="Zwirko Z."/>
            <person name="Jaffe D.B."/>
            <person name="Alvarez P."/>
            <person name="Brockman W."/>
            <person name="Butler J."/>
            <person name="Chin C."/>
            <person name="Gnerre S."/>
            <person name="Grabherr M."/>
            <person name="Kleber M."/>
            <person name="Mauceli E."/>
            <person name="MacCallum I."/>
        </authorList>
    </citation>
    <scope>NUCLEOTIDE SEQUENCE [LARGE SCALE GENOMIC DNA]</scope>
    <source>
        <strain evidence="11">Tucson 14030-0811.24</strain>
    </source>
</reference>
<dbReference type="FunCoup" id="B4MJW3">
    <property type="interactions" value="5"/>
</dbReference>
<evidence type="ECO:0000313" key="10">
    <source>
        <dbReference type="EMBL" id="EDW72402.1"/>
    </source>
</evidence>
<dbReference type="PRINTS" id="PR00791">
    <property type="entry name" value="PEPDIPTASEA"/>
</dbReference>
<dbReference type="GO" id="GO:0004180">
    <property type="term" value="F:carboxypeptidase activity"/>
    <property type="evidence" value="ECO:0007669"/>
    <property type="project" value="UniProtKB-KW"/>
</dbReference>
<keyword evidence="8 10" id="KW-0121">Carboxypeptidase</keyword>
<dbReference type="SMR" id="B4MJW3"/>
<comment type="similarity">
    <text evidence="1 7 8">Belongs to the peptidase M2 family.</text>
</comment>
<proteinExistence type="inferred from homology"/>
<dbReference type="InParanoid" id="B4MJW3"/>
<keyword evidence="4 8" id="KW-0325">Glycoprotein</keyword>
<keyword evidence="11" id="KW-1185">Reference proteome</keyword>
<dbReference type="PANTHER" id="PTHR10514">
    <property type="entry name" value="ANGIOTENSIN-CONVERTING ENZYME"/>
    <property type="match status" value="1"/>
</dbReference>
<dbReference type="EMBL" id="CH963846">
    <property type="protein sequence ID" value="EDW72402.1"/>
    <property type="molecule type" value="Genomic_DNA"/>
</dbReference>
<evidence type="ECO:0000256" key="8">
    <source>
        <dbReference type="RuleBase" id="RU361144"/>
    </source>
</evidence>
<dbReference type="SUPFAM" id="SSF55486">
    <property type="entry name" value="Metalloproteases ('zincins'), catalytic domain"/>
    <property type="match status" value="1"/>
</dbReference>
<evidence type="ECO:0000256" key="9">
    <source>
        <dbReference type="SAM" id="SignalP"/>
    </source>
</evidence>
<feature type="binding site" evidence="5">
    <location>
        <position position="225"/>
    </location>
    <ligand>
        <name>chloride</name>
        <dbReference type="ChEBI" id="CHEBI:17996"/>
        <label>1</label>
    </ligand>
</feature>
<protein>
    <recommendedName>
        <fullName evidence="8">Angiotensin-converting enzyme</fullName>
        <ecNumber evidence="8">3.4.-.-</ecNumber>
    </recommendedName>
</protein>
<dbReference type="GO" id="GO:0008241">
    <property type="term" value="F:peptidyl-dipeptidase activity"/>
    <property type="evidence" value="ECO:0007669"/>
    <property type="project" value="InterPro"/>
</dbReference>
<dbReference type="OrthoDB" id="10029630at2759"/>
<dbReference type="eggNOG" id="KOG3690">
    <property type="taxonomic scope" value="Eukaryota"/>
</dbReference>
<evidence type="ECO:0000256" key="4">
    <source>
        <dbReference type="ARBA" id="ARBA00023180"/>
    </source>
</evidence>
<name>B4MJW3_DROWI</name>
<dbReference type="CDD" id="cd06461">
    <property type="entry name" value="M2_ACE"/>
    <property type="match status" value="1"/>
</dbReference>
<dbReference type="GO" id="GO:0046872">
    <property type="term" value="F:metal ion binding"/>
    <property type="evidence" value="ECO:0007669"/>
    <property type="project" value="UniProtKB-KW"/>
</dbReference>
<dbReference type="OMA" id="KDYNCAY"/>
<evidence type="ECO:0000256" key="2">
    <source>
        <dbReference type="ARBA" id="ARBA00022729"/>
    </source>
</evidence>
<accession>B4MJW3</accession>
<gene>
    <name evidence="10" type="primary">Dwil\GK20737</name>
    <name evidence="10" type="ORF">Dwil_GK20737</name>
</gene>
<feature type="disulfide bond" evidence="6">
    <location>
        <begin position="355"/>
        <end position="371"/>
    </location>
</feature>
<evidence type="ECO:0000256" key="3">
    <source>
        <dbReference type="ARBA" id="ARBA00023157"/>
    </source>
</evidence>
<dbReference type="InterPro" id="IPR001548">
    <property type="entry name" value="Peptidase_M2"/>
</dbReference>
<dbReference type="AlphaFoldDB" id="B4MJW3"/>
<evidence type="ECO:0000256" key="6">
    <source>
        <dbReference type="PIRSR" id="PIRSR601548-4"/>
    </source>
</evidence>
<sequence>MWLQGWLLLLPILLGLANIINASTAGNHTLNYEAKTQRILDRATQRIRSIYDMKRRIFLQLTLKGKSPLGGQAPSKLEVEMETYRLLYEVAANLSVVPVEQLSDPLMRRRVQRLSKLQLQGLRPADYEQAKDLLRTMHNFVNGPLVCPGEDCSARKPLAMYPQIMNMNMRTKNYKDLLENWVNWRRTINDKITAKNTFIDYVRLLRIAATYNGHVTPSRTWYLYYDTENFQAELEAVVWEIMPLYRELHGYLRHEVQRAYPKADMKNDGAISAPIMDQILSQDWYSHQFFQTPHPSKEHQLPSVVRRLEEVLVTPVKINKKATEFFESLGLNHMSDGFYDRYARRMNDDEGGPDCKPQVYYFPPDVALRYCPKLDYKKMMQVHGVMCELQYNLYKRNLPFGLDSEPCPGFGNALAETAVLASGTPRHLHRLHILLNESLTEEQSLNRLFRMGVHTLLAVPQYFINDKFLVDVMDGRIVVKDYNCAYWNLQDKYAGVQAPLWRTAKDFDPDFKFYRGLNPETSNTKKFLAEILGFQFYRSFCLASGQYKPGDPKFPLHNCDFYDSKAAGKMIKDMMEFGSTKHWRDIMEIATGERKLSGRGVLEYFAPLFTWLKERNKQLDIEPGWDAEDFCPKE</sequence>
<dbReference type="Proteomes" id="UP000007798">
    <property type="component" value="Unassembled WGS sequence"/>
</dbReference>
<evidence type="ECO:0000256" key="7">
    <source>
        <dbReference type="PROSITE-ProRule" id="PRU01355"/>
    </source>
</evidence>
<keyword evidence="8 10" id="KW-0378">Hydrolase</keyword>
<dbReference type="PROSITE" id="PS52011">
    <property type="entry name" value="PEPTIDASE_M2"/>
    <property type="match status" value="1"/>
</dbReference>
<dbReference type="GO" id="GO:0006508">
    <property type="term" value="P:proteolysis"/>
    <property type="evidence" value="ECO:0007669"/>
    <property type="project" value="UniProtKB-KW"/>
</dbReference>
<dbReference type="HOGENOM" id="CLU_014364_3_3_1"/>
<comment type="caution">
    <text evidence="7">Lacks conserved residue(s) required for the propagation of feature annotation.</text>
</comment>